<evidence type="ECO:0000256" key="4">
    <source>
        <dbReference type="ARBA" id="ARBA00023088"/>
    </source>
</evidence>
<name>A0ABS2H065_9LACO</name>
<feature type="region of interest" description="Disordered" evidence="5">
    <location>
        <begin position="844"/>
        <end position="889"/>
    </location>
</feature>
<evidence type="ECO:0000256" key="2">
    <source>
        <dbReference type="ARBA" id="ARBA00022525"/>
    </source>
</evidence>
<dbReference type="Pfam" id="PF17966">
    <property type="entry name" value="Muc_B2"/>
    <property type="match status" value="5"/>
</dbReference>
<evidence type="ECO:0000313" key="8">
    <source>
        <dbReference type="Proteomes" id="UP000785625"/>
    </source>
</evidence>
<dbReference type="NCBIfam" id="TIGR01167">
    <property type="entry name" value="LPXTG_anchor"/>
    <property type="match status" value="1"/>
</dbReference>
<gene>
    <name evidence="7" type="ORF">H5975_05550</name>
</gene>
<accession>A0ABS2H065</accession>
<dbReference type="Gene3D" id="2.60.40.4300">
    <property type="match status" value="5"/>
</dbReference>
<protein>
    <submittedName>
        <fullName evidence="7">LPXTG cell wall anchor domain-containing protein</fullName>
    </submittedName>
</protein>
<dbReference type="PROSITE" id="PS50847">
    <property type="entry name" value="GRAM_POS_ANCHORING"/>
    <property type="match status" value="1"/>
</dbReference>
<feature type="non-terminal residue" evidence="7">
    <location>
        <position position="1"/>
    </location>
</feature>
<dbReference type="InterPro" id="IPR041495">
    <property type="entry name" value="Mub_B2"/>
</dbReference>
<sequence length="917" mass="101502">VYVYVTDDRYSKNYQWYAIAPNAYRDISVSSTGAPIKNPTRSQIYRISNTAPRQLSFNGNTINVPASLSIKTLSGSKLSSSPVYGLGNQNSISYTDKVDITPNNQSSAIEYIYRDKDGKYDNFADFLPANVPVPGITGQNFVISNVNNYKLVLKGHYLTNQQGSLANTANGKDFAGTVSQFQISHYYQKTLYNWDRSINEILVYELISPDGTMNISQILPDGSVQTLQVPKGSYKQFSNGTYARNPFENTTSSVQLIYADLGHIIPVDQDGNVISNMQPIYNNDPADPHKADTTASPDLTSQGWVLQDPSQQTITPVNPGEDTRVVYVKLVVTNQQVTVKQTVQYQYSDGITEGRPNLPKENTQFAEFTHRVVTNPFTGDILEDSWTPDQQFTAVTSPEIAGFYPDQLSAGGNNQVTHLTPDVTYVVKYFPRTTEEDSRVVTQTISYQYADGITAERPVLPMENQQQLAFKRIIVRDEQGKIIHDFWTPASKFNVVTTPELPGFYANLTEAGSNEPVTQDSPDTSYVVLYAPGRQFKNKKTVTQNVHYQYADGITEGRPELSKDDVQSVEFTQTIIINPWTGEEADTSAWAPEKNKFSAVTTPEVTGFYADKASAGSNDENVTATSSDTYYVVNYAAPVSTVVENKTVYQHIKYEYADGITAGRPELPDDDTQELVFSRTETINPWTNEVISSSWSPAQQFTVVETPGLTGFYPDQESAGSAQDVNYDSPNSEYVVKYAAPDITTETKSVHQVIRYEYADGVTSGRLSLPANNEQTLTFTHTIVKNPWTNDVISDTWTPAQSFATVVTPEIPGFEPDYASIEGQQVDHNSENLEYVVKYTKLSDNEKPGQNGEDQGQTTQPGKPTSTPTTSMNASQSNHNQAHRLPQTGNQNADAIVGLGLLSGMLGMFGFGKRKEH</sequence>
<keyword evidence="3" id="KW-0732">Signal</keyword>
<organism evidence="7 8">
    <name type="scientific">Limosilactobacillus coleohominis</name>
    <dbReference type="NCBI Taxonomy" id="181675"/>
    <lineage>
        <taxon>Bacteria</taxon>
        <taxon>Bacillati</taxon>
        <taxon>Bacillota</taxon>
        <taxon>Bacilli</taxon>
        <taxon>Lactobacillales</taxon>
        <taxon>Lactobacillaceae</taxon>
        <taxon>Limosilactobacillus</taxon>
    </lineage>
</organism>
<proteinExistence type="predicted"/>
<keyword evidence="8" id="KW-1185">Reference proteome</keyword>
<evidence type="ECO:0000259" key="6">
    <source>
        <dbReference type="PROSITE" id="PS50847"/>
    </source>
</evidence>
<comment type="caution">
    <text evidence="7">The sequence shown here is derived from an EMBL/GenBank/DDBJ whole genome shotgun (WGS) entry which is preliminary data.</text>
</comment>
<keyword evidence="2" id="KW-0964">Secreted</keyword>
<dbReference type="EMBL" id="JACJKU010000049">
    <property type="protein sequence ID" value="MBM6940939.1"/>
    <property type="molecule type" value="Genomic_DNA"/>
</dbReference>
<feature type="compositionally biased region" description="Polar residues" evidence="5">
    <location>
        <begin position="852"/>
        <end position="880"/>
    </location>
</feature>
<evidence type="ECO:0000256" key="5">
    <source>
        <dbReference type="SAM" id="MobiDB-lite"/>
    </source>
</evidence>
<reference evidence="7 8" key="1">
    <citation type="journal article" date="2021" name="Sci. Rep.">
        <title>The distribution of antibiotic resistance genes in chicken gut microbiota commensals.</title>
        <authorList>
            <person name="Juricova H."/>
            <person name="Matiasovicova J."/>
            <person name="Kubasova T."/>
            <person name="Cejkova D."/>
            <person name="Rychlik I."/>
        </authorList>
    </citation>
    <scope>NUCLEOTIDE SEQUENCE [LARGE SCALE GENOMIC DNA]</scope>
    <source>
        <strain evidence="7 8">An574</strain>
    </source>
</reference>
<keyword evidence="1" id="KW-0134">Cell wall</keyword>
<feature type="domain" description="Gram-positive cocci surface proteins LPxTG" evidence="6">
    <location>
        <begin position="885"/>
        <end position="917"/>
    </location>
</feature>
<dbReference type="Proteomes" id="UP000785625">
    <property type="component" value="Unassembled WGS sequence"/>
</dbReference>
<keyword evidence="4" id="KW-0572">Peptidoglycan-anchor</keyword>
<dbReference type="RefSeq" id="WP_204785221.1">
    <property type="nucleotide sequence ID" value="NZ_JACJKU010000049.1"/>
</dbReference>
<evidence type="ECO:0000256" key="1">
    <source>
        <dbReference type="ARBA" id="ARBA00022512"/>
    </source>
</evidence>
<evidence type="ECO:0000313" key="7">
    <source>
        <dbReference type="EMBL" id="MBM6940939.1"/>
    </source>
</evidence>
<evidence type="ECO:0000256" key="3">
    <source>
        <dbReference type="ARBA" id="ARBA00022729"/>
    </source>
</evidence>
<dbReference type="InterPro" id="IPR019931">
    <property type="entry name" value="LPXTG_anchor"/>
</dbReference>